<evidence type="ECO:0000313" key="1">
    <source>
        <dbReference type="EMBL" id="KAK2115433.1"/>
    </source>
</evidence>
<feature type="non-terminal residue" evidence="1">
    <location>
        <position position="136"/>
    </location>
</feature>
<sequence length="136" mass="14836">MEKDTVAMPKAAGAIQECFLGEDFLTQSLVHMAMVLAAVICLARSCTQQENVTRDTNPSVTKQDTVTIRPEPTLQIGTDANSQCCCSPGHHPVQCLRGALRFWKAEGELPARRVFLQWDGALTQSPKAAQHPSQTT</sequence>
<name>A0ABQ9W3S1_SAGOE</name>
<reference evidence="1 2" key="1">
    <citation type="submission" date="2023-05" db="EMBL/GenBank/DDBJ databases">
        <title>B98-5 Cell Line De Novo Hybrid Assembly: An Optical Mapping Approach.</title>
        <authorList>
            <person name="Kananen K."/>
            <person name="Auerbach J.A."/>
            <person name="Kautto E."/>
            <person name="Blachly J.S."/>
        </authorList>
    </citation>
    <scope>NUCLEOTIDE SEQUENCE [LARGE SCALE GENOMIC DNA]</scope>
    <source>
        <strain evidence="1">B95-8</strain>
        <tissue evidence="1">Cell line</tissue>
    </source>
</reference>
<gene>
    <name evidence="1" type="ORF">P7K49_006059</name>
</gene>
<protein>
    <submittedName>
        <fullName evidence="1">Uncharacterized protein</fullName>
    </submittedName>
</protein>
<organism evidence="1 2">
    <name type="scientific">Saguinus oedipus</name>
    <name type="common">Cotton-top tamarin</name>
    <name type="synonym">Oedipomidas oedipus</name>
    <dbReference type="NCBI Taxonomy" id="9490"/>
    <lineage>
        <taxon>Eukaryota</taxon>
        <taxon>Metazoa</taxon>
        <taxon>Chordata</taxon>
        <taxon>Craniata</taxon>
        <taxon>Vertebrata</taxon>
        <taxon>Euteleostomi</taxon>
        <taxon>Mammalia</taxon>
        <taxon>Eutheria</taxon>
        <taxon>Euarchontoglires</taxon>
        <taxon>Primates</taxon>
        <taxon>Haplorrhini</taxon>
        <taxon>Platyrrhini</taxon>
        <taxon>Cebidae</taxon>
        <taxon>Callitrichinae</taxon>
        <taxon>Saguinus</taxon>
    </lineage>
</organism>
<comment type="caution">
    <text evidence="1">The sequence shown here is derived from an EMBL/GenBank/DDBJ whole genome shotgun (WGS) entry which is preliminary data.</text>
</comment>
<dbReference type="Proteomes" id="UP001266305">
    <property type="component" value="Unassembled WGS sequence"/>
</dbReference>
<keyword evidence="2" id="KW-1185">Reference proteome</keyword>
<evidence type="ECO:0000313" key="2">
    <source>
        <dbReference type="Proteomes" id="UP001266305"/>
    </source>
</evidence>
<dbReference type="EMBL" id="JASSZA010000003">
    <property type="protein sequence ID" value="KAK2115433.1"/>
    <property type="molecule type" value="Genomic_DNA"/>
</dbReference>
<accession>A0ABQ9W3S1</accession>
<proteinExistence type="predicted"/>